<dbReference type="Pfam" id="PF14529">
    <property type="entry name" value="Exo_endo_phos_2"/>
    <property type="match status" value="1"/>
</dbReference>
<evidence type="ECO:0000256" key="2">
    <source>
        <dbReference type="ARBA" id="ARBA00009183"/>
    </source>
</evidence>
<evidence type="ECO:0000256" key="6">
    <source>
        <dbReference type="ARBA" id="ARBA00023002"/>
    </source>
</evidence>
<evidence type="ECO:0000256" key="3">
    <source>
        <dbReference type="ARBA" id="ARBA00022630"/>
    </source>
</evidence>
<feature type="compositionally biased region" description="Basic and acidic residues" evidence="10">
    <location>
        <begin position="17"/>
        <end position="27"/>
    </location>
</feature>
<gene>
    <name evidence="12" type="ORF">LSH36_69g05017</name>
</gene>
<dbReference type="InterPro" id="IPR020946">
    <property type="entry name" value="Flavin_mOase-like"/>
</dbReference>
<dbReference type="InterPro" id="IPR005135">
    <property type="entry name" value="Endo/exonuclease/phosphatase"/>
</dbReference>
<dbReference type="PRINTS" id="PR00370">
    <property type="entry name" value="FMOXYGENASE"/>
</dbReference>
<keyword evidence="5" id="KW-0521">NADP</keyword>
<dbReference type="Proteomes" id="UP001208570">
    <property type="component" value="Unassembled WGS sequence"/>
</dbReference>
<evidence type="ECO:0000256" key="1">
    <source>
        <dbReference type="ARBA" id="ARBA00001974"/>
    </source>
</evidence>
<dbReference type="GO" id="GO:0050661">
    <property type="term" value="F:NADP binding"/>
    <property type="evidence" value="ECO:0007669"/>
    <property type="project" value="InterPro"/>
</dbReference>
<feature type="region of interest" description="Disordered" evidence="10">
    <location>
        <begin position="1"/>
        <end position="27"/>
    </location>
</feature>
<dbReference type="FunFam" id="3.50.50.60:FF:000138">
    <property type="entry name" value="Flavin-containing monooxygenase"/>
    <property type="match status" value="1"/>
</dbReference>
<dbReference type="InterPro" id="IPR000960">
    <property type="entry name" value="Flavin_mOase"/>
</dbReference>
<accession>A0AAD9K3W4</accession>
<keyword evidence="4 8" id="KW-0274">FAD</keyword>
<keyword evidence="9" id="KW-0175">Coiled coil</keyword>
<evidence type="ECO:0000313" key="12">
    <source>
        <dbReference type="EMBL" id="KAK2164076.1"/>
    </source>
</evidence>
<evidence type="ECO:0000259" key="11">
    <source>
        <dbReference type="Pfam" id="PF14529"/>
    </source>
</evidence>
<dbReference type="GO" id="GO:0050660">
    <property type="term" value="F:flavin adenine dinucleotide binding"/>
    <property type="evidence" value="ECO:0007669"/>
    <property type="project" value="InterPro"/>
</dbReference>
<keyword evidence="6 8" id="KW-0560">Oxidoreductase</keyword>
<comment type="caution">
    <text evidence="12">The sequence shown here is derived from an EMBL/GenBank/DDBJ whole genome shotgun (WGS) entry which is preliminary data.</text>
</comment>
<evidence type="ECO:0000256" key="8">
    <source>
        <dbReference type="RuleBase" id="RU361177"/>
    </source>
</evidence>
<proteinExistence type="inferred from homology"/>
<dbReference type="SUPFAM" id="SSF51905">
    <property type="entry name" value="FAD/NAD(P)-binding domain"/>
    <property type="match status" value="2"/>
</dbReference>
<comment type="similarity">
    <text evidence="2 8">Belongs to the FMO family.</text>
</comment>
<feature type="domain" description="Endonuclease/exonuclease/phosphatase" evidence="11">
    <location>
        <begin position="132"/>
        <end position="234"/>
    </location>
</feature>
<evidence type="ECO:0000256" key="5">
    <source>
        <dbReference type="ARBA" id="ARBA00022857"/>
    </source>
</evidence>
<keyword evidence="7 8" id="KW-0503">Monooxygenase</keyword>
<evidence type="ECO:0000313" key="13">
    <source>
        <dbReference type="Proteomes" id="UP001208570"/>
    </source>
</evidence>
<dbReference type="EC" id="1.-.-.-" evidence="8"/>
<keyword evidence="13" id="KW-1185">Reference proteome</keyword>
<dbReference type="AlphaFoldDB" id="A0AAD9K3W4"/>
<evidence type="ECO:0000256" key="10">
    <source>
        <dbReference type="SAM" id="MobiDB-lite"/>
    </source>
</evidence>
<organism evidence="12 13">
    <name type="scientific">Paralvinella palmiformis</name>
    <dbReference type="NCBI Taxonomy" id="53620"/>
    <lineage>
        <taxon>Eukaryota</taxon>
        <taxon>Metazoa</taxon>
        <taxon>Spiralia</taxon>
        <taxon>Lophotrochozoa</taxon>
        <taxon>Annelida</taxon>
        <taxon>Polychaeta</taxon>
        <taxon>Sedentaria</taxon>
        <taxon>Canalipalpata</taxon>
        <taxon>Terebellida</taxon>
        <taxon>Terebelliformia</taxon>
        <taxon>Alvinellidae</taxon>
        <taxon>Paralvinella</taxon>
    </lineage>
</organism>
<comment type="cofactor">
    <cofactor evidence="1 8">
        <name>FAD</name>
        <dbReference type="ChEBI" id="CHEBI:57692"/>
    </cofactor>
</comment>
<dbReference type="GO" id="GO:0004499">
    <property type="term" value="F:N,N-dimethylaniline monooxygenase activity"/>
    <property type="evidence" value="ECO:0007669"/>
    <property type="project" value="InterPro"/>
</dbReference>
<dbReference type="InterPro" id="IPR036188">
    <property type="entry name" value="FAD/NAD-bd_sf"/>
</dbReference>
<dbReference type="Gene3D" id="3.50.50.60">
    <property type="entry name" value="FAD/NAD(P)-binding domain"/>
    <property type="match status" value="2"/>
</dbReference>
<dbReference type="Pfam" id="PF00743">
    <property type="entry name" value="FMO-like"/>
    <property type="match status" value="2"/>
</dbReference>
<sequence length="1072" mass="123994">MRDEEARKGNMIVFNAEESKEEAPRDRQRADTLFLLTFFRDQMGKRTTRPVKDQEDKEKLRLSSSRQDVHKALHVNKDTLTNKMAELRNRINQAQDRPHMILNTEFNPKNARYQITEAELGIAGPQSDNFNNERLLNLMREASQSSSTHALIVEDFNYPKFDWNTWKTEGININGEDYKIVESLRDGYWFQHVTKETRGRGPNKPNLLDLILTNEEGMLSNLQHKSPLGKSNHCCLVFNFNSWIETTDNPSIKFYYDRGDCVALRQELSIDWQNKLTPHTNDPERQWKIFKEILMEAQKKHIPSKERYIHKRIGYRYIKIVGDSKLEDINISKKDVVKKLMKLKSPGPDAICPRLLKETAEELGMALEIIYNSTLEKGSMPNEYRQAHISAIFTKGSKKLACNYRPVSLTCIACEIMESLVRDVMIAHMNRNNLLSNRQYVFIRGISTALQILKIFDTWTEILDRGGELDVIYLDFVKPFDTVPHKRLIGKLRSYGMSGKIVRMVKEMALAIPPREMQGDDDHLKKKQDQNKYTTKKQDWNNTYTDHILEQVEKEKRVTVDCNLSFEHHIMEKRKHDTDRSDNSRAKSMFKMFDRDTINARWCLNTFMPNWDYNNNNHSLRSKSKLYSIVCSLIYNPVTLTDDTMLLRVAVIGAGAAGLVALRQLSASPQIFDPVGYEMTDNVSGTWVYTEMTGMDKHGLPIHSSMYKHLRTNLPKETMAFPDFPFPKDLPSFIHHTDVRKYLEDYATHFNLYQYIKFNTKVVKISPIKRDKEPLLWDVVTCGVLKGDSSRTSHQFDAVIVCNGHYSVPLIPELPGLADFEGMIMHSHNYRIPEVFKDKVVAILGAGSSGQDMALDIAPFAKHVYLLHNKERLVTVLPSNISQGPGIVSVLRNGLILKDGSEIQTNSLLFCTGYRYEFSFLGSNCRLNIANERVTPLYKHIIHTKYPTLSIIGLCKQICPFPQFHCQVLFVLAALAGKMVLPSQEEMEKDIEEDFRWRTEEEGMPPRYAHTMGTLQWDYNNELAKLAGFEPVPRVVESLYDYVHKHRVKNLPHYKKARFELKNNEEFLELIP</sequence>
<dbReference type="PANTHER" id="PTHR23023">
    <property type="entry name" value="DIMETHYLANILINE MONOOXYGENASE"/>
    <property type="match status" value="1"/>
</dbReference>
<name>A0AAD9K3W4_9ANNE</name>
<evidence type="ECO:0000256" key="9">
    <source>
        <dbReference type="SAM" id="Coils"/>
    </source>
</evidence>
<feature type="coiled-coil region" evidence="9">
    <location>
        <begin position="70"/>
        <end position="97"/>
    </location>
</feature>
<evidence type="ECO:0000256" key="4">
    <source>
        <dbReference type="ARBA" id="ARBA00022827"/>
    </source>
</evidence>
<reference evidence="12" key="1">
    <citation type="journal article" date="2023" name="Mol. Biol. Evol.">
        <title>Third-Generation Sequencing Reveals the Adaptive Role of the Epigenome in Three Deep-Sea Polychaetes.</title>
        <authorList>
            <person name="Perez M."/>
            <person name="Aroh O."/>
            <person name="Sun Y."/>
            <person name="Lan Y."/>
            <person name="Juniper S.K."/>
            <person name="Young C.R."/>
            <person name="Angers B."/>
            <person name="Qian P.Y."/>
        </authorList>
    </citation>
    <scope>NUCLEOTIDE SEQUENCE</scope>
    <source>
        <strain evidence="12">P08H-3</strain>
    </source>
</reference>
<evidence type="ECO:0000256" key="7">
    <source>
        <dbReference type="ARBA" id="ARBA00023033"/>
    </source>
</evidence>
<dbReference type="EMBL" id="JAODUP010000069">
    <property type="protein sequence ID" value="KAK2164076.1"/>
    <property type="molecule type" value="Genomic_DNA"/>
</dbReference>
<feature type="region of interest" description="Disordered" evidence="10">
    <location>
        <begin position="45"/>
        <end position="66"/>
    </location>
</feature>
<feature type="compositionally biased region" description="Basic and acidic residues" evidence="10">
    <location>
        <begin position="50"/>
        <end position="66"/>
    </location>
</feature>
<keyword evidence="3 8" id="KW-0285">Flavoprotein</keyword>
<dbReference type="InterPro" id="IPR050346">
    <property type="entry name" value="FMO-like"/>
</dbReference>
<protein>
    <recommendedName>
        <fullName evidence="8">Flavin-containing monooxygenase</fullName>
        <ecNumber evidence="8">1.-.-.-</ecNumber>
    </recommendedName>
</protein>